<accession>Q6ERV9</accession>
<evidence type="ECO:0000313" key="3">
    <source>
        <dbReference type="EMBL" id="BAD28611.1"/>
    </source>
</evidence>
<feature type="compositionally biased region" description="Basic residues" evidence="1">
    <location>
        <begin position="1"/>
        <end position="17"/>
    </location>
</feature>
<evidence type="ECO:0000313" key="2">
    <source>
        <dbReference type="EMBL" id="BAD28510.1"/>
    </source>
</evidence>
<evidence type="ECO:0000256" key="1">
    <source>
        <dbReference type="SAM" id="MobiDB-lite"/>
    </source>
</evidence>
<feature type="region of interest" description="Disordered" evidence="1">
    <location>
        <begin position="1"/>
        <end position="58"/>
    </location>
</feature>
<reference evidence="2" key="1">
    <citation type="submission" date="2002-05" db="EMBL/GenBank/DDBJ databases">
        <title>Oryza sativa nipponbare(GA3) genomic DNA, chromosome 9, PAC clone:P0650H04.</title>
        <authorList>
            <person name="Sasaki T."/>
            <person name="Matsumoto T."/>
            <person name="Katayose Y."/>
        </authorList>
    </citation>
    <scope>NUCLEOTIDE SEQUENCE</scope>
</reference>
<dbReference type="EMBL" id="AP005321">
    <property type="protein sequence ID" value="BAD28510.1"/>
    <property type="molecule type" value="Genomic_DNA"/>
</dbReference>
<dbReference type="Proteomes" id="UP000000763">
    <property type="component" value="Chromosome 9"/>
</dbReference>
<protein>
    <submittedName>
        <fullName evidence="3">Uncharacterized protein</fullName>
    </submittedName>
</protein>
<reference evidence="3" key="2">
    <citation type="submission" date="2002-06" db="EMBL/GenBank/DDBJ databases">
        <title>Oryza sativa nipponbare(GA3) genomic DNA, chromosome 9, PAC clone:P0435D08.</title>
        <authorList>
            <person name="Sasaki T."/>
            <person name="Matsumoto T."/>
            <person name="Katayose Y."/>
        </authorList>
    </citation>
    <scope>NUCLEOTIDE SEQUENCE</scope>
</reference>
<dbReference type="EMBL" id="AP005421">
    <property type="protein sequence ID" value="BAD28611.1"/>
    <property type="molecule type" value="Genomic_DNA"/>
</dbReference>
<reference evidence="4" key="4">
    <citation type="journal article" date="2008" name="Nucleic Acids Res.">
        <title>The rice annotation project database (RAP-DB): 2008 update.</title>
        <authorList>
            <consortium name="The rice annotation project (RAP)"/>
        </authorList>
    </citation>
    <scope>GENOME REANNOTATION</scope>
    <source>
        <strain evidence="4">cv. Nipponbare</strain>
    </source>
</reference>
<organism evidence="3 4">
    <name type="scientific">Oryza sativa subsp. japonica</name>
    <name type="common">Rice</name>
    <dbReference type="NCBI Taxonomy" id="39947"/>
    <lineage>
        <taxon>Eukaryota</taxon>
        <taxon>Viridiplantae</taxon>
        <taxon>Streptophyta</taxon>
        <taxon>Embryophyta</taxon>
        <taxon>Tracheophyta</taxon>
        <taxon>Spermatophyta</taxon>
        <taxon>Magnoliopsida</taxon>
        <taxon>Liliopsida</taxon>
        <taxon>Poales</taxon>
        <taxon>Poaceae</taxon>
        <taxon>BOP clade</taxon>
        <taxon>Oryzoideae</taxon>
        <taxon>Oryzeae</taxon>
        <taxon>Oryzinae</taxon>
        <taxon>Oryza</taxon>
        <taxon>Oryza sativa</taxon>
    </lineage>
</organism>
<proteinExistence type="predicted"/>
<gene>
    <name evidence="3" type="ORF">P0435D08.41</name>
    <name evidence="2" type="ORF">P0650H04.23</name>
</gene>
<sequence length="58" mass="6282">MLARKRGKTLIKTKKTGKGTADVIKGERRADRRAPHISGTRGGRTVDTVHRGRGGTVD</sequence>
<name>Q6ERV9_ORYSJ</name>
<feature type="compositionally biased region" description="Basic and acidic residues" evidence="1">
    <location>
        <begin position="24"/>
        <end position="34"/>
    </location>
</feature>
<reference evidence="4" key="3">
    <citation type="journal article" date="2005" name="Nature">
        <title>The map-based sequence of the rice genome.</title>
        <authorList>
            <consortium name="International rice genome sequencing project (IRGSP)"/>
            <person name="Matsumoto T."/>
            <person name="Wu J."/>
            <person name="Kanamori H."/>
            <person name="Katayose Y."/>
            <person name="Fujisawa M."/>
            <person name="Namiki N."/>
            <person name="Mizuno H."/>
            <person name="Yamamoto K."/>
            <person name="Antonio B.A."/>
            <person name="Baba T."/>
            <person name="Sakata K."/>
            <person name="Nagamura Y."/>
            <person name="Aoki H."/>
            <person name="Arikawa K."/>
            <person name="Arita K."/>
            <person name="Bito T."/>
            <person name="Chiden Y."/>
            <person name="Fujitsuka N."/>
            <person name="Fukunaka R."/>
            <person name="Hamada M."/>
            <person name="Harada C."/>
            <person name="Hayashi A."/>
            <person name="Hijishita S."/>
            <person name="Honda M."/>
            <person name="Hosokawa S."/>
            <person name="Ichikawa Y."/>
            <person name="Idonuma A."/>
            <person name="Iijima M."/>
            <person name="Ikeda M."/>
            <person name="Ikeno M."/>
            <person name="Ito K."/>
            <person name="Ito S."/>
            <person name="Ito T."/>
            <person name="Ito Y."/>
            <person name="Ito Y."/>
            <person name="Iwabuchi A."/>
            <person name="Kamiya K."/>
            <person name="Karasawa W."/>
            <person name="Kurita K."/>
            <person name="Katagiri S."/>
            <person name="Kikuta A."/>
            <person name="Kobayashi H."/>
            <person name="Kobayashi N."/>
            <person name="Machita K."/>
            <person name="Maehara T."/>
            <person name="Masukawa M."/>
            <person name="Mizubayashi T."/>
            <person name="Mukai Y."/>
            <person name="Nagasaki H."/>
            <person name="Nagata Y."/>
            <person name="Naito S."/>
            <person name="Nakashima M."/>
            <person name="Nakama Y."/>
            <person name="Nakamichi Y."/>
            <person name="Nakamura M."/>
            <person name="Meguro A."/>
            <person name="Negishi M."/>
            <person name="Ohta I."/>
            <person name="Ohta T."/>
            <person name="Okamoto M."/>
            <person name="Ono N."/>
            <person name="Saji S."/>
            <person name="Sakaguchi M."/>
            <person name="Sakai K."/>
            <person name="Shibata M."/>
            <person name="Shimokawa T."/>
            <person name="Song J."/>
            <person name="Takazaki Y."/>
            <person name="Terasawa K."/>
            <person name="Tsugane M."/>
            <person name="Tsuji K."/>
            <person name="Ueda S."/>
            <person name="Waki K."/>
            <person name="Yamagata H."/>
            <person name="Yamamoto M."/>
            <person name="Yamamoto S."/>
            <person name="Yamane H."/>
            <person name="Yoshiki S."/>
            <person name="Yoshihara R."/>
            <person name="Yukawa K."/>
            <person name="Zhong H."/>
            <person name="Yano M."/>
            <person name="Yuan Q."/>
            <person name="Ouyang S."/>
            <person name="Liu J."/>
            <person name="Jones K.M."/>
            <person name="Gansberger K."/>
            <person name="Moffat K."/>
            <person name="Hill J."/>
            <person name="Bera J."/>
            <person name="Fadrosh D."/>
            <person name="Jin S."/>
            <person name="Johri S."/>
            <person name="Kim M."/>
            <person name="Overton L."/>
            <person name="Reardon M."/>
            <person name="Tsitrin T."/>
            <person name="Vuong H."/>
            <person name="Weaver B."/>
            <person name="Ciecko A."/>
            <person name="Tallon L."/>
            <person name="Jackson J."/>
            <person name="Pai G."/>
            <person name="Aken S.V."/>
            <person name="Utterback T."/>
            <person name="Reidmuller S."/>
            <person name="Feldblyum T."/>
            <person name="Hsiao J."/>
            <person name="Zismann V."/>
            <person name="Iobst S."/>
            <person name="de Vazeille A.R."/>
            <person name="Buell C.R."/>
            <person name="Ying K."/>
            <person name="Li Y."/>
            <person name="Lu T."/>
            <person name="Huang Y."/>
            <person name="Zhao Q."/>
            <person name="Feng Q."/>
            <person name="Zhang L."/>
            <person name="Zhu J."/>
            <person name="Weng Q."/>
            <person name="Mu J."/>
            <person name="Lu Y."/>
            <person name="Fan D."/>
            <person name="Liu Y."/>
            <person name="Guan J."/>
            <person name="Zhang Y."/>
            <person name="Yu S."/>
            <person name="Liu X."/>
            <person name="Zhang Y."/>
            <person name="Hong G."/>
            <person name="Han B."/>
            <person name="Choisne N."/>
            <person name="Demange N."/>
            <person name="Orjeda G."/>
            <person name="Samain S."/>
            <person name="Cattolico L."/>
            <person name="Pelletier E."/>
            <person name="Couloux A."/>
            <person name="Segurens B."/>
            <person name="Wincker P."/>
            <person name="D'Hont A."/>
            <person name="Scarpelli C."/>
            <person name="Weissenbach J."/>
            <person name="Salanoubat M."/>
            <person name="Quetier F."/>
            <person name="Yu Y."/>
            <person name="Kim H.R."/>
            <person name="Rambo T."/>
            <person name="Currie J."/>
            <person name="Collura K."/>
            <person name="Luo M."/>
            <person name="Yang T."/>
            <person name="Ammiraju J.S.S."/>
            <person name="Engler F."/>
            <person name="Soderlund C."/>
            <person name="Wing R.A."/>
            <person name="Palmer L.E."/>
            <person name="de la Bastide M."/>
            <person name="Spiegel L."/>
            <person name="Nascimento L."/>
            <person name="Zutavern T."/>
            <person name="O'Shaughnessy A."/>
            <person name="Dike S."/>
            <person name="Dedhia N."/>
            <person name="Preston R."/>
            <person name="Balija V."/>
            <person name="McCombie W.R."/>
            <person name="Chow T."/>
            <person name="Chen H."/>
            <person name="Chung M."/>
            <person name="Chen C."/>
            <person name="Shaw J."/>
            <person name="Wu H."/>
            <person name="Hsiao K."/>
            <person name="Chao Y."/>
            <person name="Chu M."/>
            <person name="Cheng C."/>
            <person name="Hour A."/>
            <person name="Lee P."/>
            <person name="Lin S."/>
            <person name="Lin Y."/>
            <person name="Liou J."/>
            <person name="Liu S."/>
            <person name="Hsing Y."/>
            <person name="Raghuvanshi S."/>
            <person name="Mohanty A."/>
            <person name="Bharti A.K."/>
            <person name="Gaur A."/>
            <person name="Gupta V."/>
            <person name="Kumar D."/>
            <person name="Ravi V."/>
            <person name="Vij S."/>
            <person name="Kapur A."/>
            <person name="Khurana P."/>
            <person name="Khurana P."/>
            <person name="Khurana J.P."/>
            <person name="Tyagi A.K."/>
            <person name="Gaikwad K."/>
            <person name="Singh A."/>
            <person name="Dalal V."/>
            <person name="Srivastava S."/>
            <person name="Dixit A."/>
            <person name="Pal A.K."/>
            <person name="Ghazi I.A."/>
            <person name="Yadav M."/>
            <person name="Pandit A."/>
            <person name="Bhargava A."/>
            <person name="Sureshbabu K."/>
            <person name="Batra K."/>
            <person name="Sharma T.R."/>
            <person name="Mohapatra T."/>
            <person name="Singh N.K."/>
            <person name="Messing J."/>
            <person name="Nelson A.B."/>
            <person name="Fuks G."/>
            <person name="Kavchok S."/>
            <person name="Keizer G."/>
            <person name="Linton E."/>
            <person name="Llaca V."/>
            <person name="Song R."/>
            <person name="Tanyolac B."/>
            <person name="Young S."/>
            <person name="Ho-Il K."/>
            <person name="Hahn J.H."/>
            <person name="Sangsakoo G."/>
            <person name="Vanavichit A."/>
            <person name="de Mattos Luiz.A.T."/>
            <person name="Zimmer P.D."/>
            <person name="Malone G."/>
            <person name="Dellagostin O."/>
            <person name="de Oliveira A.C."/>
            <person name="Bevan M."/>
            <person name="Bancroft I."/>
            <person name="Minx P."/>
            <person name="Cordum H."/>
            <person name="Wilson R."/>
            <person name="Cheng Z."/>
            <person name="Jin W."/>
            <person name="Jiang J."/>
            <person name="Leong S.A."/>
            <person name="Iwama H."/>
            <person name="Gojobori T."/>
            <person name="Itoh T."/>
            <person name="Niimura Y."/>
            <person name="Fujii Y."/>
            <person name="Habara T."/>
            <person name="Sakai H."/>
            <person name="Sato Y."/>
            <person name="Wilson G."/>
            <person name="Kumar K."/>
            <person name="McCouch S."/>
            <person name="Juretic N."/>
            <person name="Hoen D."/>
            <person name="Wright S."/>
            <person name="Bruskiewich R."/>
            <person name="Bureau T."/>
            <person name="Miyao A."/>
            <person name="Hirochika H."/>
            <person name="Nishikawa T."/>
            <person name="Kadowaki K."/>
            <person name="Sugiura M."/>
            <person name="Burr B."/>
            <person name="Sasaki T."/>
        </authorList>
    </citation>
    <scope>NUCLEOTIDE SEQUENCE [LARGE SCALE GENOMIC DNA]</scope>
    <source>
        <strain evidence="4">cv. Nipponbare</strain>
    </source>
</reference>
<dbReference type="AlphaFoldDB" id="Q6ERV9"/>
<evidence type="ECO:0000313" key="4">
    <source>
        <dbReference type="Proteomes" id="UP000000763"/>
    </source>
</evidence>